<dbReference type="InterPro" id="IPR036748">
    <property type="entry name" value="MTH938-like_sf"/>
</dbReference>
<dbReference type="Pfam" id="PF04430">
    <property type="entry name" value="DUF498"/>
    <property type="match status" value="1"/>
</dbReference>
<keyword evidence="2" id="KW-1185">Reference proteome</keyword>
<dbReference type="Gene3D" id="3.40.1230.10">
    <property type="entry name" value="MTH938-like"/>
    <property type="match status" value="1"/>
</dbReference>
<protein>
    <recommendedName>
        <fullName evidence="3">NADH dehydrogenase [ubiquinone] 1 alpha subcomplex assembly factor 3</fullName>
    </recommendedName>
</protein>
<proteinExistence type="predicted"/>
<dbReference type="EMBL" id="CAJZBQ010000038">
    <property type="protein sequence ID" value="CAG9325309.1"/>
    <property type="molecule type" value="Genomic_DNA"/>
</dbReference>
<evidence type="ECO:0000313" key="2">
    <source>
        <dbReference type="Proteomes" id="UP001162131"/>
    </source>
</evidence>
<dbReference type="InterPro" id="IPR007523">
    <property type="entry name" value="NDUFAF3/AAMDC"/>
</dbReference>
<gene>
    <name evidence="1" type="ORF">BSTOLATCC_MIC38572</name>
</gene>
<evidence type="ECO:0000313" key="1">
    <source>
        <dbReference type="EMBL" id="CAG9325309.1"/>
    </source>
</evidence>
<evidence type="ECO:0008006" key="3">
    <source>
        <dbReference type="Google" id="ProtNLM"/>
    </source>
</evidence>
<comment type="caution">
    <text evidence="1">The sequence shown here is derived from an EMBL/GenBank/DDBJ whole genome shotgun (WGS) entry which is preliminary data.</text>
</comment>
<accession>A0AAU9JLC2</accession>
<dbReference type="PANTHER" id="PTHR21192">
    <property type="entry name" value="NUCLEAR PROTEIN E3-3"/>
    <property type="match status" value="1"/>
</dbReference>
<dbReference type="Proteomes" id="UP001162131">
    <property type="component" value="Unassembled WGS sequence"/>
</dbReference>
<dbReference type="AlphaFoldDB" id="A0AAU9JLC2"/>
<organism evidence="1 2">
    <name type="scientific">Blepharisma stoltei</name>
    <dbReference type="NCBI Taxonomy" id="1481888"/>
    <lineage>
        <taxon>Eukaryota</taxon>
        <taxon>Sar</taxon>
        <taxon>Alveolata</taxon>
        <taxon>Ciliophora</taxon>
        <taxon>Postciliodesmatophora</taxon>
        <taxon>Heterotrichea</taxon>
        <taxon>Heterotrichida</taxon>
        <taxon>Blepharismidae</taxon>
        <taxon>Blepharisma</taxon>
    </lineage>
</organism>
<dbReference type="PANTHER" id="PTHR21192:SF2">
    <property type="entry name" value="NADH DEHYDROGENASE [UBIQUINONE] 1 ALPHA SUBCOMPLEX ASSEMBLY FACTOR 3"/>
    <property type="match status" value="1"/>
</dbReference>
<reference evidence="1" key="1">
    <citation type="submission" date="2021-09" db="EMBL/GenBank/DDBJ databases">
        <authorList>
            <consortium name="AG Swart"/>
            <person name="Singh M."/>
            <person name="Singh A."/>
            <person name="Seah K."/>
            <person name="Emmerich C."/>
        </authorList>
    </citation>
    <scope>NUCLEOTIDE SEQUENCE</scope>
    <source>
        <strain evidence="1">ATCC30299</strain>
    </source>
</reference>
<dbReference type="SUPFAM" id="SSF64076">
    <property type="entry name" value="MTH938-like"/>
    <property type="match status" value="1"/>
</dbReference>
<dbReference type="GO" id="GO:0005743">
    <property type="term" value="C:mitochondrial inner membrane"/>
    <property type="evidence" value="ECO:0007669"/>
    <property type="project" value="TreeGrafter"/>
</dbReference>
<dbReference type="GO" id="GO:0032981">
    <property type="term" value="P:mitochondrial respiratory chain complex I assembly"/>
    <property type="evidence" value="ECO:0007669"/>
    <property type="project" value="TreeGrafter"/>
</dbReference>
<name>A0AAU9JLC2_9CILI</name>
<sequence length="203" mass="24212">MFAKYSHKIVFKWRLVRSFSNDDMFKDSDGKWKTKWDPEKSMSYHDNPMYKELPKYKTMLDPKFKPTKENMTEYELPADMERSKEILQIWAMNEDFFSVNQVWIKGPICVFPEAVFQWHVDKPKNLQEHHFEIAKFIRPKIEYIVVGTGKIGKNPINNYIKNRFRAHGINIDYCATFEACGTFNLCADDRRRVCAFLFPINTE</sequence>